<dbReference type="InterPro" id="IPR010432">
    <property type="entry name" value="RDD"/>
</dbReference>
<evidence type="ECO:0000256" key="4">
    <source>
        <dbReference type="ARBA" id="ARBA00022989"/>
    </source>
</evidence>
<comment type="caution">
    <text evidence="8">The sequence shown here is derived from an EMBL/GenBank/DDBJ whole genome shotgun (WGS) entry which is preliminary data.</text>
</comment>
<accession>A0AAJ1WIU1</accession>
<dbReference type="InterPro" id="IPR051791">
    <property type="entry name" value="Pra-immunoreactive"/>
</dbReference>
<evidence type="ECO:0000256" key="1">
    <source>
        <dbReference type="ARBA" id="ARBA00004651"/>
    </source>
</evidence>
<proteinExistence type="predicted"/>
<evidence type="ECO:0000313" key="9">
    <source>
        <dbReference type="Proteomes" id="UP001237207"/>
    </source>
</evidence>
<keyword evidence="4 6" id="KW-1133">Transmembrane helix</keyword>
<dbReference type="EMBL" id="JAUSUC010000013">
    <property type="protein sequence ID" value="MDQ0215010.1"/>
    <property type="molecule type" value="Genomic_DNA"/>
</dbReference>
<dbReference type="RefSeq" id="WP_307257010.1">
    <property type="nucleotide sequence ID" value="NZ_JAUSUC010000013.1"/>
</dbReference>
<organism evidence="8 9">
    <name type="scientific">Oikeobacillus pervagus</name>
    <dbReference type="NCBI Taxonomy" id="1325931"/>
    <lineage>
        <taxon>Bacteria</taxon>
        <taxon>Bacillati</taxon>
        <taxon>Bacillota</taxon>
        <taxon>Bacilli</taxon>
        <taxon>Bacillales</taxon>
        <taxon>Bacillaceae</taxon>
        <taxon>Oikeobacillus</taxon>
    </lineage>
</organism>
<evidence type="ECO:0000259" key="7">
    <source>
        <dbReference type="Pfam" id="PF06271"/>
    </source>
</evidence>
<dbReference type="PANTHER" id="PTHR36115">
    <property type="entry name" value="PROLINE-RICH ANTIGEN HOMOLOG-RELATED"/>
    <property type="match status" value="1"/>
</dbReference>
<comment type="subcellular location">
    <subcellularLocation>
        <location evidence="1">Cell membrane</location>
        <topology evidence="1">Multi-pass membrane protein</topology>
    </subcellularLocation>
</comment>
<evidence type="ECO:0000256" key="3">
    <source>
        <dbReference type="ARBA" id="ARBA00022692"/>
    </source>
</evidence>
<evidence type="ECO:0000313" key="8">
    <source>
        <dbReference type="EMBL" id="MDQ0215010.1"/>
    </source>
</evidence>
<keyword evidence="5 6" id="KW-0472">Membrane</keyword>
<feature type="transmembrane region" description="Helical" evidence="6">
    <location>
        <begin position="126"/>
        <end position="144"/>
    </location>
</feature>
<reference evidence="8" key="1">
    <citation type="submission" date="2023-07" db="EMBL/GenBank/DDBJ databases">
        <title>Genomic Encyclopedia of Type Strains, Phase IV (KMG-IV): sequencing the most valuable type-strain genomes for metagenomic binning, comparative biology and taxonomic classification.</title>
        <authorList>
            <person name="Goeker M."/>
        </authorList>
    </citation>
    <scope>NUCLEOTIDE SEQUENCE</scope>
    <source>
        <strain evidence="8">DSM 23947</strain>
    </source>
</reference>
<feature type="transmembrane region" description="Helical" evidence="6">
    <location>
        <begin position="37"/>
        <end position="59"/>
    </location>
</feature>
<dbReference type="GO" id="GO:0005886">
    <property type="term" value="C:plasma membrane"/>
    <property type="evidence" value="ECO:0007669"/>
    <property type="project" value="UniProtKB-SubCell"/>
</dbReference>
<sequence>MDQDQFLSEQRDQNQPVEHPTQQVPIDVHYAGFWMRFWAYLVDLIVIGSISRLFIYPTFRSMGLEVVSDSIFSPVNIATAIVFYLYFILFTKYIGQTLGKMVFGLKVVPVNQEKLSWGTVLFRELVGRYISATLIFLYLLVAILPKKQGLHDYFADTVVVHERSLLLSKPAY</sequence>
<evidence type="ECO:0000256" key="2">
    <source>
        <dbReference type="ARBA" id="ARBA00022475"/>
    </source>
</evidence>
<protein>
    <submittedName>
        <fullName evidence="8">RDD family membrane protein YckC</fullName>
    </submittedName>
</protein>
<evidence type="ECO:0000256" key="6">
    <source>
        <dbReference type="SAM" id="Phobius"/>
    </source>
</evidence>
<name>A0AAJ1WIU1_9BACI</name>
<dbReference type="PANTHER" id="PTHR36115:SF9">
    <property type="entry name" value="LMO1584 PROTEIN"/>
    <property type="match status" value="1"/>
</dbReference>
<dbReference type="Pfam" id="PF06271">
    <property type="entry name" value="RDD"/>
    <property type="match status" value="1"/>
</dbReference>
<feature type="domain" description="RDD" evidence="7">
    <location>
        <begin position="30"/>
        <end position="155"/>
    </location>
</feature>
<dbReference type="Proteomes" id="UP001237207">
    <property type="component" value="Unassembled WGS sequence"/>
</dbReference>
<dbReference type="AlphaFoldDB" id="A0AAJ1WIU1"/>
<gene>
    <name evidence="8" type="ORF">J2S13_001409</name>
</gene>
<keyword evidence="9" id="KW-1185">Reference proteome</keyword>
<keyword evidence="2" id="KW-1003">Cell membrane</keyword>
<keyword evidence="3 6" id="KW-0812">Transmembrane</keyword>
<feature type="transmembrane region" description="Helical" evidence="6">
    <location>
        <begin position="71"/>
        <end position="94"/>
    </location>
</feature>
<evidence type="ECO:0000256" key="5">
    <source>
        <dbReference type="ARBA" id="ARBA00023136"/>
    </source>
</evidence>